<dbReference type="EMBL" id="JABFTP020000185">
    <property type="protein sequence ID" value="KAL3286419.1"/>
    <property type="molecule type" value="Genomic_DNA"/>
</dbReference>
<feature type="chain" id="PRO_5044864882" evidence="2">
    <location>
        <begin position="21"/>
        <end position="440"/>
    </location>
</feature>
<evidence type="ECO:0000256" key="1">
    <source>
        <dbReference type="SAM" id="MobiDB-lite"/>
    </source>
</evidence>
<evidence type="ECO:0000313" key="3">
    <source>
        <dbReference type="EMBL" id="KAL3286419.1"/>
    </source>
</evidence>
<comment type="caution">
    <text evidence="3">The sequence shown here is derived from an EMBL/GenBank/DDBJ whole genome shotgun (WGS) entry which is preliminary data.</text>
</comment>
<feature type="region of interest" description="Disordered" evidence="1">
    <location>
        <begin position="49"/>
        <end position="92"/>
    </location>
</feature>
<feature type="compositionally biased region" description="Low complexity" evidence="1">
    <location>
        <begin position="77"/>
        <end position="89"/>
    </location>
</feature>
<keyword evidence="2" id="KW-0732">Signal</keyword>
<protein>
    <submittedName>
        <fullName evidence="3">Uncharacterized protein</fullName>
    </submittedName>
</protein>
<gene>
    <name evidence="3" type="ORF">HHI36_000927</name>
</gene>
<proteinExistence type="predicted"/>
<evidence type="ECO:0000313" key="4">
    <source>
        <dbReference type="Proteomes" id="UP001516400"/>
    </source>
</evidence>
<keyword evidence="4" id="KW-1185">Reference proteome</keyword>
<feature type="signal peptide" evidence="2">
    <location>
        <begin position="1"/>
        <end position="20"/>
    </location>
</feature>
<feature type="region of interest" description="Disordered" evidence="1">
    <location>
        <begin position="214"/>
        <end position="265"/>
    </location>
</feature>
<sequence length="440" mass="50831">MNKIHSGVLALVLGIFLIQAADPPYEKSANFLPYTTINHLPVKNLVTSTESSNEIKDNQNSFQNEQSNNNGLSLIQPHSLENNNSPSPSEDAENLRTFHDYLKNIKSQSKGNSDDSKPNKDVINEFLQRQGKSEYEKLLERDFIRPLLKLYQNKGQQQPAYIIGNFTNRSRISKEDYVDNDKFLTRSEFDLLVHETDNYYENLKKRGGNIEHLENRPNIVLNRPPEVNRKKPDDNKKFNRRDDRVGQDTKNEHIGEILPPNFNKDNMTPIGFAPNPFHSEKVIRKPITFPGDRFRPEYEPTAVSYEGFESNREDRSKYVYPSDLYESSSSEQESRNIYTGLRIGPPPSEIPGYRVPRRLRGHSDSFPGFQITGRDTLYEPSTRWQNGWTSSRKPRVIFPTDLVAFRDSNPVNPNQDEPDWLAPDNTLQDIQETDTRERGE</sequence>
<organism evidence="3 4">
    <name type="scientific">Cryptolaemus montrouzieri</name>
    <dbReference type="NCBI Taxonomy" id="559131"/>
    <lineage>
        <taxon>Eukaryota</taxon>
        <taxon>Metazoa</taxon>
        <taxon>Ecdysozoa</taxon>
        <taxon>Arthropoda</taxon>
        <taxon>Hexapoda</taxon>
        <taxon>Insecta</taxon>
        <taxon>Pterygota</taxon>
        <taxon>Neoptera</taxon>
        <taxon>Endopterygota</taxon>
        <taxon>Coleoptera</taxon>
        <taxon>Polyphaga</taxon>
        <taxon>Cucujiformia</taxon>
        <taxon>Coccinelloidea</taxon>
        <taxon>Coccinellidae</taxon>
        <taxon>Scymninae</taxon>
        <taxon>Scymnini</taxon>
        <taxon>Cryptolaemus</taxon>
    </lineage>
</organism>
<name>A0ABD2P6F3_9CUCU</name>
<dbReference type="AlphaFoldDB" id="A0ABD2P6F3"/>
<evidence type="ECO:0000256" key="2">
    <source>
        <dbReference type="SAM" id="SignalP"/>
    </source>
</evidence>
<reference evidence="3 4" key="1">
    <citation type="journal article" date="2021" name="BMC Biol.">
        <title>Horizontally acquired antibacterial genes associated with adaptive radiation of ladybird beetles.</title>
        <authorList>
            <person name="Li H.S."/>
            <person name="Tang X.F."/>
            <person name="Huang Y.H."/>
            <person name="Xu Z.Y."/>
            <person name="Chen M.L."/>
            <person name="Du X.Y."/>
            <person name="Qiu B.Y."/>
            <person name="Chen P.T."/>
            <person name="Zhang W."/>
            <person name="Slipinski A."/>
            <person name="Escalona H.E."/>
            <person name="Waterhouse R.M."/>
            <person name="Zwick A."/>
            <person name="Pang H."/>
        </authorList>
    </citation>
    <scope>NUCLEOTIDE SEQUENCE [LARGE SCALE GENOMIC DNA]</scope>
    <source>
        <strain evidence="3">SYSU2018</strain>
    </source>
</reference>
<feature type="compositionally biased region" description="Low complexity" evidence="1">
    <location>
        <begin position="58"/>
        <end position="70"/>
    </location>
</feature>
<dbReference type="Proteomes" id="UP001516400">
    <property type="component" value="Unassembled WGS sequence"/>
</dbReference>
<feature type="region of interest" description="Disordered" evidence="1">
    <location>
        <begin position="407"/>
        <end position="440"/>
    </location>
</feature>
<feature type="compositionally biased region" description="Basic and acidic residues" evidence="1">
    <location>
        <begin position="226"/>
        <end position="255"/>
    </location>
</feature>
<accession>A0ABD2P6F3</accession>